<dbReference type="EMBL" id="CAMXCT010000001">
    <property type="protein sequence ID" value="CAI3971940.1"/>
    <property type="molecule type" value="Genomic_DNA"/>
</dbReference>
<evidence type="ECO:0000256" key="6">
    <source>
        <dbReference type="ARBA" id="ARBA00022692"/>
    </source>
</evidence>
<evidence type="ECO:0000256" key="5">
    <source>
        <dbReference type="ARBA" id="ARBA00022519"/>
    </source>
</evidence>
<name>A0A9P1BFU6_9DINO</name>
<evidence type="ECO:0000256" key="10">
    <source>
        <dbReference type="SAM" id="Phobius"/>
    </source>
</evidence>
<keyword evidence="7 10" id="KW-1133">Transmembrane helix</keyword>
<dbReference type="InterPro" id="IPR003004">
    <property type="entry name" value="GspF/PilC"/>
</dbReference>
<feature type="transmembrane region" description="Helical" evidence="10">
    <location>
        <begin position="364"/>
        <end position="384"/>
    </location>
</feature>
<reference evidence="13" key="2">
    <citation type="submission" date="2024-04" db="EMBL/GenBank/DDBJ databases">
        <authorList>
            <person name="Chen Y."/>
            <person name="Shah S."/>
            <person name="Dougan E. K."/>
            <person name="Thang M."/>
            <person name="Chan C."/>
        </authorList>
    </citation>
    <scope>NUCLEOTIDE SEQUENCE [LARGE SCALE GENOMIC DNA]</scope>
</reference>
<evidence type="ECO:0000256" key="7">
    <source>
        <dbReference type="ARBA" id="ARBA00022989"/>
    </source>
</evidence>
<dbReference type="InterPro" id="IPR018076">
    <property type="entry name" value="T2SS_GspF_dom"/>
</dbReference>
<organism evidence="12">
    <name type="scientific">Cladocopium goreaui</name>
    <dbReference type="NCBI Taxonomy" id="2562237"/>
    <lineage>
        <taxon>Eukaryota</taxon>
        <taxon>Sar</taxon>
        <taxon>Alveolata</taxon>
        <taxon>Dinophyceae</taxon>
        <taxon>Suessiales</taxon>
        <taxon>Symbiodiniaceae</taxon>
        <taxon>Cladocopium</taxon>
    </lineage>
</organism>
<evidence type="ECO:0000313" key="12">
    <source>
        <dbReference type="EMBL" id="CAI3971940.1"/>
    </source>
</evidence>
<gene>
    <name evidence="12" type="ORF">C1SCF055_LOCUS530</name>
</gene>
<dbReference type="PANTHER" id="PTHR30012:SF0">
    <property type="entry name" value="TYPE II SECRETION SYSTEM PROTEIN F-RELATED"/>
    <property type="match status" value="1"/>
</dbReference>
<keyword evidence="15" id="KW-1185">Reference proteome</keyword>
<evidence type="ECO:0000259" key="11">
    <source>
        <dbReference type="Pfam" id="PF00482"/>
    </source>
</evidence>
<keyword evidence="8 10" id="KW-0472">Membrane</keyword>
<evidence type="ECO:0000256" key="1">
    <source>
        <dbReference type="ARBA" id="ARBA00004429"/>
    </source>
</evidence>
<dbReference type="GO" id="GO:0005886">
    <property type="term" value="C:plasma membrane"/>
    <property type="evidence" value="ECO:0007669"/>
    <property type="project" value="UniProtKB-SubCell"/>
</dbReference>
<feature type="domain" description="Type II secretion system protein GspF" evidence="11">
    <location>
        <begin position="266"/>
        <end position="383"/>
    </location>
</feature>
<dbReference type="OrthoDB" id="1727884at2759"/>
<feature type="compositionally biased region" description="Polar residues" evidence="9">
    <location>
        <begin position="1"/>
        <end position="18"/>
    </location>
</feature>
<dbReference type="InterPro" id="IPR011486">
    <property type="entry name" value="BBP2"/>
</dbReference>
<comment type="subcellular location">
    <subcellularLocation>
        <location evidence="1">Cell inner membrane</location>
        <topology evidence="1">Multi-pass membrane protein</topology>
    </subcellularLocation>
</comment>
<accession>A0A9P1BFU6</accession>
<keyword evidence="5" id="KW-0997">Cell inner membrane</keyword>
<comment type="similarity">
    <text evidence="2">Belongs to the GSP F family.</text>
</comment>
<keyword evidence="6 10" id="KW-0812">Transmembrane</keyword>
<dbReference type="Pfam" id="PF07642">
    <property type="entry name" value="BBP2"/>
    <property type="match status" value="1"/>
</dbReference>
<dbReference type="Gene3D" id="1.20.81.30">
    <property type="entry name" value="Type II secretion system (T2SS), domain F"/>
    <property type="match status" value="2"/>
</dbReference>
<dbReference type="Pfam" id="PF00482">
    <property type="entry name" value="T2SSF"/>
    <property type="match status" value="2"/>
</dbReference>
<dbReference type="EMBL" id="CAMXCT030000001">
    <property type="protein sequence ID" value="CAL4759252.1"/>
    <property type="molecule type" value="Genomic_DNA"/>
</dbReference>
<dbReference type="EMBL" id="CAMXCT020000001">
    <property type="protein sequence ID" value="CAL1125315.1"/>
    <property type="molecule type" value="Genomic_DNA"/>
</dbReference>
<feature type="transmembrane region" description="Helical" evidence="10">
    <location>
        <begin position="162"/>
        <end position="184"/>
    </location>
</feature>
<dbReference type="InterPro" id="IPR042094">
    <property type="entry name" value="T2SS_GspF_sf"/>
</dbReference>
<feature type="domain" description="Type II secretion system protein GspF" evidence="11">
    <location>
        <begin position="63"/>
        <end position="185"/>
    </location>
</feature>
<protein>
    <submittedName>
        <fullName evidence="14">Type IV pilus assembly protein TapC</fullName>
    </submittedName>
</protein>
<reference evidence="12" key="1">
    <citation type="submission" date="2022-10" db="EMBL/GenBank/DDBJ databases">
        <authorList>
            <person name="Chen Y."/>
            <person name="Dougan E. K."/>
            <person name="Chan C."/>
            <person name="Rhodes N."/>
            <person name="Thang M."/>
        </authorList>
    </citation>
    <scope>NUCLEOTIDE SEQUENCE</scope>
</reference>
<dbReference type="PANTHER" id="PTHR30012">
    <property type="entry name" value="GENERAL SECRETION PATHWAY PROTEIN"/>
    <property type="match status" value="1"/>
</dbReference>
<dbReference type="GO" id="GO:0009306">
    <property type="term" value="P:protein secretion"/>
    <property type="evidence" value="ECO:0007669"/>
    <property type="project" value="InterPro"/>
</dbReference>
<dbReference type="Proteomes" id="UP001152797">
    <property type="component" value="Unassembled WGS sequence"/>
</dbReference>
<dbReference type="AlphaFoldDB" id="A0A9P1BFU6"/>
<dbReference type="FunFam" id="1.20.81.30:FF:000001">
    <property type="entry name" value="Type II secretion system protein F"/>
    <property type="match status" value="2"/>
</dbReference>
<evidence type="ECO:0000256" key="3">
    <source>
        <dbReference type="ARBA" id="ARBA00022448"/>
    </source>
</evidence>
<evidence type="ECO:0000256" key="9">
    <source>
        <dbReference type="SAM" id="MobiDB-lite"/>
    </source>
</evidence>
<keyword evidence="3" id="KW-0813">Transport</keyword>
<feature type="transmembrane region" description="Helical" evidence="10">
    <location>
        <begin position="215"/>
        <end position="232"/>
    </location>
</feature>
<sequence length="835" mass="89992">MSMPYQASNSFASGSNAPSRGAGGDGHASSLSGDIQATGAEKGHSRHSLFAPRVKKIEIADITSQLGLMVDTGINLSIALQGIAEQTKNATMRRTLEGLKASVDSGEDFSAALARYPRMFDETYVSLVKASEETGSLGTMLDRIATYMRKEAETWSKVRSALAYPAIMMVMAVGVTIFLIAFIFPKFAPLFERKGVNLPKPTLMLMTISNAFTEYWYLWLIALALLVGLAVASKLTEMGRHASDWLRIYIPIVGTVQRKVIVGRSLRTLGTMLGGGVPLLDSLELCSRVAANTYYQQLWADVSQAVTEGRRITDALAESPLLPPTIVQMIGSGEEAGKLDRVLERISIFYEREVENALKTATTIIEPLMIAVMGVIVGSIAMALKEPTIMRVQFFATAIAIATCCAGPAFAQGRVTAGLEGSVPSTPAAYEYESYYANEETAESNTSNTNTSQAIANYGSSACCGSACGSCCDPCGSSCCDPCSSCCDPCSSCCDSCCGCGGEAFSLRSALLGDDSWLDFGGWTQVGYTTESTAIGNAGAFNTHPDAVRLHQQWLYVGHEADGSAGLDFGFWFDAIYGVDAQDTQAFGNNPGVYDFQNGLDHGIYGYAFPQLYGEVAVGDLSVKIGHFYTIIGYEVVQATGNFFFSHAWTMYNSEPFTHTGALATYALNDAVTLYGGWTLGWDTGFDQVNQGNNFLGGIGLQLTDAINFTYATTAGNFGDRSAGFDGYMQSLVFNVNVTDNLNYILQSDLLRIDGTGEDDLGINQYLIYSLNDAVGVGGRMEWWKDDGTSYYNLTGGLNVRPIANMVFRPEVRHNWVPGLDLQETIFGVDTVLTY</sequence>
<evidence type="ECO:0000256" key="8">
    <source>
        <dbReference type="ARBA" id="ARBA00023136"/>
    </source>
</evidence>
<evidence type="ECO:0000313" key="15">
    <source>
        <dbReference type="Proteomes" id="UP001152797"/>
    </source>
</evidence>
<proteinExistence type="inferred from homology"/>
<comment type="caution">
    <text evidence="12">The sequence shown here is derived from an EMBL/GenBank/DDBJ whole genome shotgun (WGS) entry which is preliminary data.</text>
</comment>
<evidence type="ECO:0000313" key="14">
    <source>
        <dbReference type="EMBL" id="CAL4759252.1"/>
    </source>
</evidence>
<dbReference type="PRINTS" id="PR00812">
    <property type="entry name" value="BCTERIALGSPF"/>
</dbReference>
<feature type="region of interest" description="Disordered" evidence="9">
    <location>
        <begin position="1"/>
        <end position="47"/>
    </location>
</feature>
<evidence type="ECO:0000313" key="13">
    <source>
        <dbReference type="EMBL" id="CAL1125315.1"/>
    </source>
</evidence>
<evidence type="ECO:0000256" key="2">
    <source>
        <dbReference type="ARBA" id="ARBA00005745"/>
    </source>
</evidence>
<dbReference type="InterPro" id="IPR001992">
    <property type="entry name" value="T2SS_GspF/T4SS_PilC_CS"/>
</dbReference>
<keyword evidence="4" id="KW-1003">Cell membrane</keyword>
<dbReference type="PROSITE" id="PS00874">
    <property type="entry name" value="T2SP_F"/>
    <property type="match status" value="1"/>
</dbReference>
<evidence type="ECO:0000256" key="4">
    <source>
        <dbReference type="ARBA" id="ARBA00022475"/>
    </source>
</evidence>